<feature type="compositionally biased region" description="Basic residues" evidence="1">
    <location>
        <begin position="22"/>
        <end position="31"/>
    </location>
</feature>
<sequence>MAMGGARGSGKVEYDMAAGVHGRGRTKRLKGRTGSNAAVADVHVTGRAVHRTGCLVADISHQFRAAPAGV</sequence>
<evidence type="ECO:0000313" key="3">
    <source>
        <dbReference type="Proteomes" id="UP000277928"/>
    </source>
</evidence>
<feature type="region of interest" description="Disordered" evidence="1">
    <location>
        <begin position="17"/>
        <end position="37"/>
    </location>
</feature>
<dbReference type="EMBL" id="UYRX01000071">
    <property type="protein sequence ID" value="VDK72547.1"/>
    <property type="molecule type" value="Genomic_DNA"/>
</dbReference>
<dbReference type="Proteomes" id="UP000277928">
    <property type="component" value="Unassembled WGS sequence"/>
</dbReference>
<proteinExistence type="predicted"/>
<protein>
    <submittedName>
        <fullName evidence="2">Uncharacterized protein</fullName>
    </submittedName>
</protein>
<organism evidence="2 3">
    <name type="scientific">Litomosoides sigmodontis</name>
    <name type="common">Filarial nematode worm</name>
    <dbReference type="NCBI Taxonomy" id="42156"/>
    <lineage>
        <taxon>Eukaryota</taxon>
        <taxon>Metazoa</taxon>
        <taxon>Ecdysozoa</taxon>
        <taxon>Nematoda</taxon>
        <taxon>Chromadorea</taxon>
        <taxon>Rhabditida</taxon>
        <taxon>Spirurina</taxon>
        <taxon>Spiruromorpha</taxon>
        <taxon>Filarioidea</taxon>
        <taxon>Onchocercidae</taxon>
        <taxon>Litomosoides</taxon>
    </lineage>
</organism>
<name>A0A3P6SJT6_LITSI</name>
<reference evidence="2 3" key="1">
    <citation type="submission" date="2018-08" db="EMBL/GenBank/DDBJ databases">
        <authorList>
            <person name="Laetsch R D."/>
            <person name="Stevens L."/>
            <person name="Kumar S."/>
            <person name="Blaxter L. M."/>
        </authorList>
    </citation>
    <scope>NUCLEOTIDE SEQUENCE [LARGE SCALE GENOMIC DNA]</scope>
</reference>
<accession>A0A3P6SJT6</accession>
<evidence type="ECO:0000313" key="2">
    <source>
        <dbReference type="EMBL" id="VDK72547.1"/>
    </source>
</evidence>
<evidence type="ECO:0000256" key="1">
    <source>
        <dbReference type="SAM" id="MobiDB-lite"/>
    </source>
</evidence>
<keyword evidence="3" id="KW-1185">Reference proteome</keyword>
<gene>
    <name evidence="2" type="ORF">NLS_LOCUS1817</name>
</gene>
<dbReference type="AlphaFoldDB" id="A0A3P6SJT6"/>